<gene>
    <name evidence="1" type="ORF">QOZ99_002781</name>
</gene>
<dbReference type="RefSeq" id="WP_306890570.1">
    <property type="nucleotide sequence ID" value="NZ_JAUSVR010000008.1"/>
</dbReference>
<evidence type="ECO:0000313" key="1">
    <source>
        <dbReference type="EMBL" id="MDQ0511882.1"/>
    </source>
</evidence>
<name>A0ABU0LT42_9HYPH</name>
<reference evidence="1 2" key="1">
    <citation type="submission" date="2023-07" db="EMBL/GenBank/DDBJ databases">
        <title>Genomic Encyclopedia of Type Strains, Phase IV (KMG-IV): sequencing the most valuable type-strain genomes for metagenomic binning, comparative biology and taxonomic classification.</title>
        <authorList>
            <person name="Goeker M."/>
        </authorList>
    </citation>
    <scope>NUCLEOTIDE SEQUENCE [LARGE SCALE GENOMIC DNA]</scope>
    <source>
        <strain evidence="1 2">DSM 15561</strain>
    </source>
</reference>
<dbReference type="EMBL" id="JAUSVR010000008">
    <property type="protein sequence ID" value="MDQ0511882.1"/>
    <property type="molecule type" value="Genomic_DNA"/>
</dbReference>
<organism evidence="1 2">
    <name type="scientific">Ancylobacter amanitiformis</name>
    <dbReference type="NCBI Taxonomy" id="217069"/>
    <lineage>
        <taxon>Bacteria</taxon>
        <taxon>Pseudomonadati</taxon>
        <taxon>Pseudomonadota</taxon>
        <taxon>Alphaproteobacteria</taxon>
        <taxon>Hyphomicrobiales</taxon>
        <taxon>Xanthobacteraceae</taxon>
        <taxon>Ancylobacter</taxon>
    </lineage>
</organism>
<sequence>MVKPAGTVRAAVAQRGEAGGTPRRDLLAIGLLHGIVSFELLDLRDQHPVADSAHGAPQFAVADGPFAAM</sequence>
<proteinExistence type="predicted"/>
<evidence type="ECO:0000313" key="2">
    <source>
        <dbReference type="Proteomes" id="UP001235094"/>
    </source>
</evidence>
<dbReference type="Proteomes" id="UP001235094">
    <property type="component" value="Unassembled WGS sequence"/>
</dbReference>
<protein>
    <submittedName>
        <fullName evidence="1">Uncharacterized protein</fullName>
    </submittedName>
</protein>
<keyword evidence="2" id="KW-1185">Reference proteome</keyword>
<accession>A0ABU0LT42</accession>
<comment type="caution">
    <text evidence="1">The sequence shown here is derived from an EMBL/GenBank/DDBJ whole genome shotgun (WGS) entry which is preliminary data.</text>
</comment>